<dbReference type="AlphaFoldDB" id="K9W268"/>
<proteinExistence type="predicted"/>
<dbReference type="OrthoDB" id="467890at2"/>
<protein>
    <submittedName>
        <fullName evidence="1">Uncharacterized protein</fullName>
    </submittedName>
</protein>
<dbReference type="KEGG" id="cep:Cri9333_3630"/>
<organism evidence="1 2">
    <name type="scientific">Crinalium epipsammum PCC 9333</name>
    <dbReference type="NCBI Taxonomy" id="1173022"/>
    <lineage>
        <taxon>Bacteria</taxon>
        <taxon>Bacillati</taxon>
        <taxon>Cyanobacteriota</taxon>
        <taxon>Cyanophyceae</taxon>
        <taxon>Gomontiellales</taxon>
        <taxon>Gomontiellaceae</taxon>
        <taxon>Crinalium</taxon>
    </lineage>
</organism>
<dbReference type="Proteomes" id="UP000010472">
    <property type="component" value="Chromosome"/>
</dbReference>
<accession>K9W268</accession>
<dbReference type="STRING" id="1173022.Cri9333_3630"/>
<name>K9W268_9CYAN</name>
<dbReference type="eggNOG" id="ENOG5031ZN9">
    <property type="taxonomic scope" value="Bacteria"/>
</dbReference>
<evidence type="ECO:0000313" key="2">
    <source>
        <dbReference type="Proteomes" id="UP000010472"/>
    </source>
</evidence>
<dbReference type="HOGENOM" id="CLU_1552734_0_0_3"/>
<evidence type="ECO:0000313" key="1">
    <source>
        <dbReference type="EMBL" id="AFZ14448.1"/>
    </source>
</evidence>
<gene>
    <name evidence="1" type="ORF">Cri9333_3630</name>
</gene>
<reference evidence="1 2" key="1">
    <citation type="submission" date="2012-06" db="EMBL/GenBank/DDBJ databases">
        <title>Finished chromosome of genome of Crinalium epipsammum PCC 9333.</title>
        <authorList>
            <consortium name="US DOE Joint Genome Institute"/>
            <person name="Gugger M."/>
            <person name="Coursin T."/>
            <person name="Rippka R."/>
            <person name="Tandeau De Marsac N."/>
            <person name="Huntemann M."/>
            <person name="Wei C.-L."/>
            <person name="Han J."/>
            <person name="Detter J.C."/>
            <person name="Han C."/>
            <person name="Tapia R."/>
            <person name="Davenport K."/>
            <person name="Daligault H."/>
            <person name="Erkkila T."/>
            <person name="Gu W."/>
            <person name="Munk A.C.C."/>
            <person name="Teshima H."/>
            <person name="Xu Y."/>
            <person name="Chain P."/>
            <person name="Chen A."/>
            <person name="Krypides N."/>
            <person name="Mavromatis K."/>
            <person name="Markowitz V."/>
            <person name="Szeto E."/>
            <person name="Ivanova N."/>
            <person name="Mikhailova N."/>
            <person name="Ovchinnikova G."/>
            <person name="Pagani I."/>
            <person name="Pati A."/>
            <person name="Goodwin L."/>
            <person name="Peters L."/>
            <person name="Pitluck S."/>
            <person name="Woyke T."/>
            <person name="Kerfeld C."/>
        </authorList>
    </citation>
    <scope>NUCLEOTIDE SEQUENCE [LARGE SCALE GENOMIC DNA]</scope>
    <source>
        <strain evidence="1 2">PCC 9333</strain>
    </source>
</reference>
<keyword evidence="2" id="KW-1185">Reference proteome</keyword>
<sequence length="172" mass="19103">MSNVKLEFINKSALQLFLTGAALFLITPSAQSLQPSSRESKSENKLENIADAIQVGLPTSANSSTKKVIQVAQVFKDVCPPNTDVYRSGETRNYLVQICASENGNFTFVGVTKNNSSDKIVLSVPSNSGQQFVGVSGNNRYILNRRELRIIQNGKKFTEQVLQWYEKIQLKQ</sequence>
<dbReference type="EMBL" id="CP003620">
    <property type="protein sequence ID" value="AFZ14448.1"/>
    <property type="molecule type" value="Genomic_DNA"/>
</dbReference>
<dbReference type="RefSeq" id="WP_015204553.1">
    <property type="nucleotide sequence ID" value="NC_019753.1"/>
</dbReference>